<feature type="domain" description="Solute-binding protein family 3/N-terminal" evidence="2">
    <location>
        <begin position="33"/>
        <end position="245"/>
    </location>
</feature>
<dbReference type="Gene3D" id="3.40.190.10">
    <property type="entry name" value="Periplasmic binding protein-like II"/>
    <property type="match status" value="2"/>
</dbReference>
<protein>
    <submittedName>
        <fullName evidence="3">ABC-type amino acid transport, signal transduction systems, periplasmic component/domain</fullName>
    </submittedName>
</protein>
<dbReference type="EMBL" id="CAAJGR010000078">
    <property type="protein sequence ID" value="VHO03016.1"/>
    <property type="molecule type" value="Genomic_DNA"/>
</dbReference>
<keyword evidence="1" id="KW-0732">Signal</keyword>
<accession>A0A486XN02</accession>
<dbReference type="InterPro" id="IPR001638">
    <property type="entry name" value="Solute-binding_3/MltF_N"/>
</dbReference>
<dbReference type="AlphaFoldDB" id="A0A486XN02"/>
<feature type="chain" id="PRO_5019819375" evidence="1">
    <location>
        <begin position="24"/>
        <end position="248"/>
    </location>
</feature>
<proteinExistence type="predicted"/>
<sequence>MKVLLWFCMLLSCLLLALPGAYAAPKTYQFYTEHLPPYSFIANEQLTGINVELVRTLCQRAQLSCNIELLPWRRAFEKAMHNSNSGVFSTSRSSDREALFQWVSPIASQPGYLFRLKNRTEVNPGNLDQAKSFVVAVSRGDRLESYFQQHGFRYGNNLMGFSTRTEPIPLFVAHKVDLLAGSKRALRSWMLEHDLPADTAEPLFELKDIGDHYLALNLQFPAPIAQALQNELDTMQQNGELTELMLRF</sequence>
<dbReference type="SUPFAM" id="SSF53850">
    <property type="entry name" value="Periplasmic binding protein-like II"/>
    <property type="match status" value="1"/>
</dbReference>
<reference evidence="3" key="1">
    <citation type="submission" date="2019-04" db="EMBL/GenBank/DDBJ databases">
        <authorList>
            <person name="Brambilla D."/>
        </authorList>
    </citation>
    <scope>NUCLEOTIDE SEQUENCE</scope>
    <source>
        <strain evidence="3">BAL1</strain>
    </source>
</reference>
<evidence type="ECO:0000256" key="1">
    <source>
        <dbReference type="SAM" id="SignalP"/>
    </source>
</evidence>
<organism evidence="3">
    <name type="scientific">Rheinheimera sp. BAL341</name>
    <dbReference type="NCBI Taxonomy" id="1708203"/>
    <lineage>
        <taxon>Bacteria</taxon>
        <taxon>Pseudomonadati</taxon>
        <taxon>Pseudomonadota</taxon>
        <taxon>Gammaproteobacteria</taxon>
        <taxon>Chromatiales</taxon>
        <taxon>Chromatiaceae</taxon>
        <taxon>Rheinheimera</taxon>
    </lineage>
</organism>
<evidence type="ECO:0000313" key="3">
    <source>
        <dbReference type="EMBL" id="VHO03016.1"/>
    </source>
</evidence>
<dbReference type="PANTHER" id="PTHR38834:SF3">
    <property type="entry name" value="SOLUTE-BINDING PROTEIN FAMILY 3_N-TERMINAL DOMAIN-CONTAINING PROTEIN"/>
    <property type="match status" value="1"/>
</dbReference>
<evidence type="ECO:0000259" key="2">
    <source>
        <dbReference type="Pfam" id="PF00497"/>
    </source>
</evidence>
<gene>
    <name evidence="3" type="ORF">BAL341_1166</name>
</gene>
<dbReference type="PANTHER" id="PTHR38834">
    <property type="entry name" value="PERIPLASMIC SUBSTRATE BINDING PROTEIN FAMILY 3"/>
    <property type="match status" value="1"/>
</dbReference>
<dbReference type="Pfam" id="PF00497">
    <property type="entry name" value="SBP_bac_3"/>
    <property type="match status" value="1"/>
</dbReference>
<name>A0A486XN02_9GAMM</name>
<feature type="signal peptide" evidence="1">
    <location>
        <begin position="1"/>
        <end position="23"/>
    </location>
</feature>